<keyword evidence="6" id="KW-0067">ATP-binding</keyword>
<dbReference type="Gene3D" id="2.60.34.10">
    <property type="entry name" value="Substrate Binding Domain Of DNAk, Chain A, domain 1"/>
    <property type="match status" value="1"/>
</dbReference>
<evidence type="ECO:0000256" key="2">
    <source>
        <dbReference type="ARBA" id="ARBA00007381"/>
    </source>
</evidence>
<dbReference type="AlphaFoldDB" id="A0A673X5G6"/>
<evidence type="ECO:0000256" key="4">
    <source>
        <dbReference type="ARBA" id="ARBA00022553"/>
    </source>
</evidence>
<feature type="compositionally biased region" description="Basic and acidic residues" evidence="7">
    <location>
        <begin position="652"/>
        <end position="664"/>
    </location>
</feature>
<dbReference type="Gene3D" id="3.90.640.10">
    <property type="entry name" value="Actin, Chain A, domain 4"/>
    <property type="match status" value="1"/>
</dbReference>
<dbReference type="Ensembl" id="ENSSTUT00000017572.1">
    <property type="protein sequence ID" value="ENSSTUP00000016668.1"/>
    <property type="gene ID" value="ENSSTUG00000006365.1"/>
</dbReference>
<keyword evidence="3" id="KW-0963">Cytoplasm</keyword>
<comment type="similarity">
    <text evidence="2">Belongs to the heat shock protein 70 family.</text>
</comment>
<dbReference type="FunFam" id="3.30.30.30:FF:000002">
    <property type="entry name" value="Heat shock 70 kDa protein 4"/>
    <property type="match status" value="1"/>
</dbReference>
<dbReference type="InterPro" id="IPR029047">
    <property type="entry name" value="HSP70_peptide-bd_sf"/>
</dbReference>
<reference evidence="8" key="2">
    <citation type="submission" date="2025-09" db="UniProtKB">
        <authorList>
            <consortium name="Ensembl"/>
        </authorList>
    </citation>
    <scope>IDENTIFICATION</scope>
</reference>
<dbReference type="FunFam" id="3.30.420.40:FF:000171">
    <property type="entry name" value="Heat shock 70 kDa protein 4"/>
    <property type="match status" value="2"/>
</dbReference>
<dbReference type="InterPro" id="IPR013126">
    <property type="entry name" value="Hsp_70_fam"/>
</dbReference>
<evidence type="ECO:0000256" key="5">
    <source>
        <dbReference type="ARBA" id="ARBA00022741"/>
    </source>
</evidence>
<dbReference type="GeneTree" id="ENSGT00940000156067"/>
<dbReference type="SUPFAM" id="SSF100920">
    <property type="entry name" value="Heat shock protein 70kD (HSP70), peptide-binding domain"/>
    <property type="match status" value="1"/>
</dbReference>
<evidence type="ECO:0000256" key="1">
    <source>
        <dbReference type="ARBA" id="ARBA00004496"/>
    </source>
</evidence>
<sequence>MSVVGIDVGFQSCYVAVARAGGIETVANEYSDRSTPACVSFGPRNRSVGAAAKGQVVTNCKNTVQGFKRFHGRAFLDPYVQSAKSSLVYDLAQMPSGMTGIKVMYMEEEKVFSIEQVTAMLLTKLKETAETAMKKPVADCVISVSTSAFDAELGGKDFDEVLVNHFCEEFRKKYKLDVKTKPRALVRLYQECEKLKKLMSANSSDLPLNIECFMNDIDVTGKLNRGHFEEMCAGLLAKVEAPLHSVMEQAKLKKEDIYAVEIVGGASRIPAVKERVSKFFGKELSTTLNADEAVARGCALQCAILSPAFKVREFSITDVVHYPISLKWNSAAEEGDCEVFPRNHAAPFSKVLTFYRREPFSLEAYYNNPKELPYPDPTIGQFMVQKVVPQANGESSKVKVKVRVNVHGVFSVSSASLVELLKPNEGEEPMETDPAGKEEEVCVRCSYPEQLTVLSATNFYLCPPQGKMIMQDKLEKERNDAKNNVEEYVYEMRDKLHGVLEKFVSESDRDTFALRLEDTENWLYDDGEDQQKQVYIDKLAELKKLGQPIQERYIEAEERPKAFDELGRHIQQYMKIVEAYKTKEEQYEHLDELEMLKVDKQVNDAMIWMNSKMNAQSKQNLTQEPAVKVQEIQAKTKELYSACNPIVSKPKPKVEIPKDEKEEQNGPINGQEDTDAQPGSPEKGAAGSTVAPESAEGNKLPEMDID</sequence>
<dbReference type="Pfam" id="PF00012">
    <property type="entry name" value="HSP70"/>
    <property type="match status" value="1"/>
</dbReference>
<dbReference type="Gene3D" id="1.20.1270.10">
    <property type="match status" value="2"/>
</dbReference>
<dbReference type="SUPFAM" id="SSF53067">
    <property type="entry name" value="Actin-like ATPase domain"/>
    <property type="match status" value="2"/>
</dbReference>
<reference evidence="8" key="1">
    <citation type="submission" date="2025-08" db="UniProtKB">
        <authorList>
            <consortium name="Ensembl"/>
        </authorList>
    </citation>
    <scope>IDENTIFICATION</scope>
</reference>
<dbReference type="FunFam" id="1.20.1270.10:FF:000002">
    <property type="entry name" value="Heat shock 70 kDa protein 4"/>
    <property type="match status" value="1"/>
</dbReference>
<dbReference type="GO" id="GO:0005634">
    <property type="term" value="C:nucleus"/>
    <property type="evidence" value="ECO:0007669"/>
    <property type="project" value="TreeGrafter"/>
</dbReference>
<organism evidence="8 9">
    <name type="scientific">Salmo trutta</name>
    <name type="common">Brown trout</name>
    <dbReference type="NCBI Taxonomy" id="8032"/>
    <lineage>
        <taxon>Eukaryota</taxon>
        <taxon>Metazoa</taxon>
        <taxon>Chordata</taxon>
        <taxon>Craniata</taxon>
        <taxon>Vertebrata</taxon>
        <taxon>Euteleostomi</taxon>
        <taxon>Actinopterygii</taxon>
        <taxon>Neopterygii</taxon>
        <taxon>Teleostei</taxon>
        <taxon>Protacanthopterygii</taxon>
        <taxon>Salmoniformes</taxon>
        <taxon>Salmonidae</taxon>
        <taxon>Salmoninae</taxon>
        <taxon>Salmo</taxon>
    </lineage>
</organism>
<dbReference type="PANTHER" id="PTHR45639">
    <property type="entry name" value="HSC70CB, ISOFORM G-RELATED"/>
    <property type="match status" value="1"/>
</dbReference>
<dbReference type="InterPro" id="IPR018181">
    <property type="entry name" value="Heat_shock_70_CS"/>
</dbReference>
<dbReference type="PANTHER" id="PTHR45639:SF6">
    <property type="entry name" value="HEAT SHOCK 70 KDA PROTEIN 4"/>
    <property type="match status" value="1"/>
</dbReference>
<keyword evidence="5" id="KW-0547">Nucleotide-binding</keyword>
<evidence type="ECO:0000313" key="8">
    <source>
        <dbReference type="Ensembl" id="ENSSTUP00000016668.1"/>
    </source>
</evidence>
<feature type="region of interest" description="Disordered" evidence="7">
    <location>
        <begin position="647"/>
        <end position="706"/>
    </location>
</feature>
<accession>A0A673X5G6</accession>
<dbReference type="InterPro" id="IPR029048">
    <property type="entry name" value="HSP70_C_sf"/>
</dbReference>
<keyword evidence="9" id="KW-1185">Reference proteome</keyword>
<dbReference type="PROSITE" id="PS01036">
    <property type="entry name" value="HSP70_3"/>
    <property type="match status" value="1"/>
</dbReference>
<dbReference type="SUPFAM" id="SSF100934">
    <property type="entry name" value="Heat shock protein 70kD (HSP70), C-terminal subdomain"/>
    <property type="match status" value="2"/>
</dbReference>
<dbReference type="GO" id="GO:0005524">
    <property type="term" value="F:ATP binding"/>
    <property type="evidence" value="ECO:0007669"/>
    <property type="project" value="UniProtKB-KW"/>
</dbReference>
<keyword evidence="4" id="KW-0597">Phosphoprotein</keyword>
<protein>
    <submittedName>
        <fullName evidence="8">Heat shock protein family A (Hsp70) member 4</fullName>
    </submittedName>
</protein>
<dbReference type="GO" id="GO:0005829">
    <property type="term" value="C:cytosol"/>
    <property type="evidence" value="ECO:0007669"/>
    <property type="project" value="TreeGrafter"/>
</dbReference>
<dbReference type="FunFam" id="3.30.420.40:FF:000767">
    <property type="entry name" value="Heat shock protein 70 (HSP70)-4, putative"/>
    <property type="match status" value="1"/>
</dbReference>
<evidence type="ECO:0000256" key="6">
    <source>
        <dbReference type="ARBA" id="ARBA00022840"/>
    </source>
</evidence>
<dbReference type="Gene3D" id="3.30.30.30">
    <property type="match status" value="1"/>
</dbReference>
<dbReference type="PRINTS" id="PR00301">
    <property type="entry name" value="HEATSHOCK70"/>
</dbReference>
<dbReference type="GO" id="GO:0140662">
    <property type="term" value="F:ATP-dependent protein folding chaperone"/>
    <property type="evidence" value="ECO:0007669"/>
    <property type="project" value="InterPro"/>
</dbReference>
<proteinExistence type="inferred from homology"/>
<evidence type="ECO:0000313" key="9">
    <source>
        <dbReference type="Proteomes" id="UP000472277"/>
    </source>
</evidence>
<evidence type="ECO:0000256" key="3">
    <source>
        <dbReference type="ARBA" id="ARBA00022490"/>
    </source>
</evidence>
<name>A0A673X5G6_SALTR</name>
<comment type="subcellular location">
    <subcellularLocation>
        <location evidence="1">Cytoplasm</location>
    </subcellularLocation>
</comment>
<dbReference type="FunFam" id="3.90.640.10:FF:000004">
    <property type="entry name" value="Heat shock 70 kDa protein 4"/>
    <property type="match status" value="1"/>
</dbReference>
<dbReference type="Gene3D" id="3.30.420.40">
    <property type="match status" value="3"/>
</dbReference>
<dbReference type="InterPro" id="IPR043129">
    <property type="entry name" value="ATPase_NBD"/>
</dbReference>
<evidence type="ECO:0000256" key="7">
    <source>
        <dbReference type="SAM" id="MobiDB-lite"/>
    </source>
</evidence>
<gene>
    <name evidence="8" type="primary">HSPA4</name>
    <name evidence="8" type="synonym">LOC115153984</name>
</gene>
<dbReference type="Proteomes" id="UP000472277">
    <property type="component" value="Chromosome 19"/>
</dbReference>